<proteinExistence type="predicted"/>
<dbReference type="EMBL" id="VIFM01000026">
    <property type="protein sequence ID" value="TQF16291.1"/>
    <property type="molecule type" value="Genomic_DNA"/>
</dbReference>
<reference evidence="1 2" key="1">
    <citation type="submission" date="2019-06" db="EMBL/GenBank/DDBJ databases">
        <authorList>
            <person name="Livingstone P."/>
            <person name="Whitworth D."/>
        </authorList>
    </citation>
    <scope>NUCLEOTIDE SEQUENCE [LARGE SCALE GENOMIC DNA]</scope>
    <source>
        <strain evidence="1 2">AM401</strain>
    </source>
</reference>
<dbReference type="RefSeq" id="WP_141642054.1">
    <property type="nucleotide sequence ID" value="NZ_VIFM01000026.1"/>
</dbReference>
<protein>
    <submittedName>
        <fullName evidence="1">TIGR02265 family protein</fullName>
    </submittedName>
</protein>
<accession>A0A540X4W8</accession>
<comment type="caution">
    <text evidence="1">The sequence shown here is derived from an EMBL/GenBank/DDBJ whole genome shotgun (WGS) entry which is preliminary data.</text>
</comment>
<dbReference type="AlphaFoldDB" id="A0A540X4W8"/>
<dbReference type="OrthoDB" id="5523318at2"/>
<dbReference type="Pfam" id="PF09536">
    <property type="entry name" value="DUF2378"/>
    <property type="match status" value="1"/>
</dbReference>
<organism evidence="1 2">
    <name type="scientific">Myxococcus llanfairpwllgwyngyllgogerychwyrndrobwllllantysiliogogogochensis</name>
    <dbReference type="NCBI Taxonomy" id="2590453"/>
    <lineage>
        <taxon>Bacteria</taxon>
        <taxon>Pseudomonadati</taxon>
        <taxon>Myxococcota</taxon>
        <taxon>Myxococcia</taxon>
        <taxon>Myxococcales</taxon>
        <taxon>Cystobacterineae</taxon>
        <taxon>Myxococcaceae</taxon>
        <taxon>Myxococcus</taxon>
    </lineage>
</organism>
<dbReference type="InterPro" id="IPR011751">
    <property type="entry name" value="Mxa_paralog_2265"/>
</dbReference>
<name>A0A540X4W8_9BACT</name>
<keyword evidence="2" id="KW-1185">Reference proteome</keyword>
<dbReference type="Proteomes" id="UP000315369">
    <property type="component" value="Unassembled WGS sequence"/>
</dbReference>
<gene>
    <name evidence="1" type="ORF">FJV41_09185</name>
</gene>
<dbReference type="NCBIfam" id="TIGR02265">
    <property type="entry name" value="Mxa_TIGR02265"/>
    <property type="match status" value="1"/>
</dbReference>
<sequence length="203" mass="22256">MYVGTEASSGGGAAWELEQRRLAATDEDQARGMFFQGALSVIANLGGEGAVARCKGVAGVWEINPFHLYSVSRYLRMVSTAARLLGPQLNGFDGVLHRMGSQATVDFLASLFGRELLAEAAGSPRLLLESLGDAYRMAVSYGERYPQWTGERSARFIMRRDFMPAAYHEGVLRGALEAVGARDVRVMGRQVALLESEYELSWR</sequence>
<evidence type="ECO:0000313" key="2">
    <source>
        <dbReference type="Proteomes" id="UP000315369"/>
    </source>
</evidence>
<evidence type="ECO:0000313" key="1">
    <source>
        <dbReference type="EMBL" id="TQF16291.1"/>
    </source>
</evidence>